<accession>A0A9Q8VFM6</accession>
<evidence type="ECO:0000313" key="1">
    <source>
        <dbReference type="EMBL" id="UNI23778.1"/>
    </source>
</evidence>
<keyword evidence="2" id="KW-1185">Reference proteome</keyword>
<dbReference type="AlphaFoldDB" id="A0A9Q8VFM6"/>
<gene>
    <name evidence="1" type="ORF">JDV02_009578</name>
</gene>
<dbReference type="OrthoDB" id="5006988at2759"/>
<dbReference type="RefSeq" id="XP_047847259.1">
    <property type="nucleotide sequence ID" value="XM_047991248.1"/>
</dbReference>
<sequence length="121" mass="13228">MVHHDTDAAVADLTHQLGPDRRFEYSSIYSIRGSVVAFACGLFKPAWASAAVTTKVLAQLTTRCGPYVSGNGFPRGTEAEGNKNAAMIGYMTYHKGLHFCEKALRPHDDKPIVCLVEDTKK</sequence>
<dbReference type="GeneID" id="72071523"/>
<protein>
    <submittedName>
        <fullName evidence="1">Uncharacterized protein</fullName>
    </submittedName>
</protein>
<organism evidence="1 2">
    <name type="scientific">Purpureocillium takamizusanense</name>
    <dbReference type="NCBI Taxonomy" id="2060973"/>
    <lineage>
        <taxon>Eukaryota</taxon>
        <taxon>Fungi</taxon>
        <taxon>Dikarya</taxon>
        <taxon>Ascomycota</taxon>
        <taxon>Pezizomycotina</taxon>
        <taxon>Sordariomycetes</taxon>
        <taxon>Hypocreomycetidae</taxon>
        <taxon>Hypocreales</taxon>
        <taxon>Ophiocordycipitaceae</taxon>
        <taxon>Purpureocillium</taxon>
    </lineage>
</organism>
<dbReference type="Proteomes" id="UP000829364">
    <property type="component" value="Chromosome 10"/>
</dbReference>
<evidence type="ECO:0000313" key="2">
    <source>
        <dbReference type="Proteomes" id="UP000829364"/>
    </source>
</evidence>
<dbReference type="KEGG" id="ptkz:JDV02_009578"/>
<reference evidence="1" key="1">
    <citation type="submission" date="2021-11" db="EMBL/GenBank/DDBJ databases">
        <title>Purpureocillium_takamizusanense_genome.</title>
        <authorList>
            <person name="Nguyen N.-H."/>
        </authorList>
    </citation>
    <scope>NUCLEOTIDE SEQUENCE</scope>
    <source>
        <strain evidence="1">PT3</strain>
    </source>
</reference>
<name>A0A9Q8VFM6_9HYPO</name>
<dbReference type="EMBL" id="CP086363">
    <property type="protein sequence ID" value="UNI23778.1"/>
    <property type="molecule type" value="Genomic_DNA"/>
</dbReference>
<proteinExistence type="predicted"/>